<feature type="region of interest" description="Disordered" evidence="1">
    <location>
        <begin position="1"/>
        <end position="87"/>
    </location>
</feature>
<dbReference type="Proteomes" id="UP001331761">
    <property type="component" value="Unassembled WGS sequence"/>
</dbReference>
<accession>A0AAN8GBU1</accession>
<evidence type="ECO:0000313" key="2">
    <source>
        <dbReference type="EMBL" id="KAK5981533.1"/>
    </source>
</evidence>
<reference evidence="2 3" key="1">
    <citation type="submission" date="2019-10" db="EMBL/GenBank/DDBJ databases">
        <title>Assembly and Annotation for the nematode Trichostrongylus colubriformis.</title>
        <authorList>
            <person name="Martin J."/>
        </authorList>
    </citation>
    <scope>NUCLEOTIDE SEQUENCE [LARGE SCALE GENOMIC DNA]</scope>
    <source>
        <strain evidence="2">G859</strain>
        <tissue evidence="2">Whole worm</tissue>
    </source>
</reference>
<comment type="caution">
    <text evidence="2">The sequence shown here is derived from an EMBL/GenBank/DDBJ whole genome shotgun (WGS) entry which is preliminary data.</text>
</comment>
<organism evidence="2 3">
    <name type="scientific">Trichostrongylus colubriformis</name>
    <name type="common">Black scour worm</name>
    <dbReference type="NCBI Taxonomy" id="6319"/>
    <lineage>
        <taxon>Eukaryota</taxon>
        <taxon>Metazoa</taxon>
        <taxon>Ecdysozoa</taxon>
        <taxon>Nematoda</taxon>
        <taxon>Chromadorea</taxon>
        <taxon>Rhabditida</taxon>
        <taxon>Rhabditina</taxon>
        <taxon>Rhabditomorpha</taxon>
        <taxon>Strongyloidea</taxon>
        <taxon>Trichostrongylidae</taxon>
        <taxon>Trichostrongylus</taxon>
    </lineage>
</organism>
<feature type="compositionally biased region" description="Polar residues" evidence="1">
    <location>
        <begin position="22"/>
        <end position="32"/>
    </location>
</feature>
<dbReference type="EMBL" id="WIXE01006179">
    <property type="protein sequence ID" value="KAK5981533.1"/>
    <property type="molecule type" value="Genomic_DNA"/>
</dbReference>
<proteinExistence type="predicted"/>
<evidence type="ECO:0000256" key="1">
    <source>
        <dbReference type="SAM" id="MobiDB-lite"/>
    </source>
</evidence>
<dbReference type="AlphaFoldDB" id="A0AAN8GBU1"/>
<gene>
    <name evidence="2" type="ORF">GCK32_002502</name>
</gene>
<sequence length="87" mass="9731">MRPNAPAYPTDSSSDDRVVPTPRSTRNRTQPPTAEFSAPQVKHPPMPDTHLDTDPCKTPPQMATDYHTKLPNQMSSPTPVIDKRPQR</sequence>
<protein>
    <submittedName>
        <fullName evidence="2">Uncharacterized protein</fullName>
    </submittedName>
</protein>
<evidence type="ECO:0000313" key="3">
    <source>
        <dbReference type="Proteomes" id="UP001331761"/>
    </source>
</evidence>
<keyword evidence="3" id="KW-1185">Reference proteome</keyword>
<name>A0AAN8GBU1_TRICO</name>